<dbReference type="KEGG" id="vg:2845944"/>
<gene>
    <name evidence="1" type="ORF">BcepMu03</name>
</gene>
<organismHost>
    <name type="scientific">Burkholderia cenocepacia (strain ATCC BAA-245 / DSM 16553 / LMG 16656 / NCTC 13227 / J2315 / CF5610)</name>
    <name type="common">Burkholderia cepacia (strain J2315)</name>
    <dbReference type="NCBI Taxonomy" id="216591"/>
</organismHost>
<evidence type="ECO:0000313" key="1">
    <source>
        <dbReference type="EMBL" id="AAS47843.1"/>
    </source>
</evidence>
<protein>
    <submittedName>
        <fullName evidence="1">Gp03</fullName>
    </submittedName>
</protein>
<organism evidence="1 2">
    <name type="scientific">Burkholderia phage BcepMu (isolate -/United States/Summer/2002)</name>
    <name type="common">Bacteriophage BcepMu</name>
    <dbReference type="NCBI Taxonomy" id="1283335"/>
    <lineage>
        <taxon>Viruses</taxon>
        <taxon>Duplodnaviria</taxon>
        <taxon>Heunggongvirae</taxon>
        <taxon>Uroviricota</taxon>
        <taxon>Caudoviricetes</taxon>
        <taxon>Bcepmuvirus</taxon>
        <taxon>Bcepmuvirus bcepMu</taxon>
    </lineage>
</organism>
<evidence type="ECO:0000313" key="2">
    <source>
        <dbReference type="Proteomes" id="UP000011237"/>
    </source>
</evidence>
<proteinExistence type="predicted"/>
<keyword evidence="2" id="KW-1185">Reference proteome</keyword>
<dbReference type="Proteomes" id="UP000011237">
    <property type="component" value="Segment"/>
</dbReference>
<sequence>MGVDPCGDRPGHESNRTARDDMTNIKKYVLTHDFSYEIVVDVDHNILTEEKLCELVRFWSEGDADIERHGPLQAFLKLFAARFLAATVEEISPQDAFNAGRIEGFPPVDGSSGLRVVEYDEFSFEADDIDVLEI</sequence>
<dbReference type="Pfam" id="PF10800">
    <property type="entry name" value="DUF2528"/>
    <property type="match status" value="1"/>
</dbReference>
<accession>Q6QIE6</accession>
<dbReference type="EMBL" id="AY539836">
    <property type="protein sequence ID" value="AAS47843.1"/>
    <property type="molecule type" value="Genomic_DNA"/>
</dbReference>
<name>Q6QIE6_BPBMU</name>
<reference evidence="1 2" key="1">
    <citation type="journal article" date="2004" name="J. Mol. Biol.">
        <title>Burkholderia cenocepacia phage BcepMu and a family of Mu-like phages encoding potential pathogenesis factors.</title>
        <authorList>
            <person name="Summer E.J."/>
            <person name="Gonzalez C.F."/>
            <person name="Carlisle T."/>
            <person name="Mebane L.M."/>
            <person name="Cass A.M."/>
            <person name="Savva C.G."/>
            <person name="LiPuma J."/>
            <person name="Young R."/>
        </authorList>
    </citation>
    <scope>NUCLEOTIDE SEQUENCE</scope>
    <source>
        <strain evidence="2">Isolate -/United States/Summer/2002</strain>
    </source>
</reference>
<dbReference type="RefSeq" id="YP_024676.1">
    <property type="nucleotide sequence ID" value="NC_005882.1"/>
</dbReference>
<dbReference type="GeneID" id="2845944"/>
<dbReference type="InterPro" id="IPR024252">
    <property type="entry name" value="DUF2528"/>
</dbReference>